<feature type="region of interest" description="Disordered" evidence="1">
    <location>
        <begin position="33"/>
        <end position="115"/>
    </location>
</feature>
<keyword evidence="3" id="KW-1185">Reference proteome</keyword>
<feature type="compositionally biased region" description="Basic residues" evidence="1">
    <location>
        <begin position="91"/>
        <end position="101"/>
    </location>
</feature>
<organism evidence="2 3">
    <name type="scientific">Labrys miyagiensis</name>
    <dbReference type="NCBI Taxonomy" id="346912"/>
    <lineage>
        <taxon>Bacteria</taxon>
        <taxon>Pseudomonadati</taxon>
        <taxon>Pseudomonadota</taxon>
        <taxon>Alphaproteobacteria</taxon>
        <taxon>Hyphomicrobiales</taxon>
        <taxon>Xanthobacteraceae</taxon>
        <taxon>Labrys</taxon>
    </lineage>
</organism>
<proteinExistence type="predicted"/>
<evidence type="ECO:0000313" key="3">
    <source>
        <dbReference type="Proteomes" id="UP001156882"/>
    </source>
</evidence>
<name>A0ABQ6CQH0_9HYPH</name>
<evidence type="ECO:0000256" key="1">
    <source>
        <dbReference type="SAM" id="MobiDB-lite"/>
    </source>
</evidence>
<gene>
    <name evidence="2" type="ORF">GCM10007874_54220</name>
</gene>
<sequence>MYMSEPDETRNGREDLMPLGRVLDGFSSIHDRHGEVEIRGAHGARKSDGKDSDNDQADKDDVRRKKVRGGDDHVAKAARLPTRMANVTTPRRSKTSRHRPARLPALAFRKFPTPD</sequence>
<dbReference type="EMBL" id="BSPC01000063">
    <property type="protein sequence ID" value="GLS22404.1"/>
    <property type="molecule type" value="Genomic_DNA"/>
</dbReference>
<evidence type="ECO:0000313" key="2">
    <source>
        <dbReference type="EMBL" id="GLS22404.1"/>
    </source>
</evidence>
<feature type="compositionally biased region" description="Basic and acidic residues" evidence="1">
    <location>
        <begin position="33"/>
        <end position="75"/>
    </location>
</feature>
<comment type="caution">
    <text evidence="2">The sequence shown here is derived from an EMBL/GenBank/DDBJ whole genome shotgun (WGS) entry which is preliminary data.</text>
</comment>
<protein>
    <submittedName>
        <fullName evidence="2">Uncharacterized protein</fullName>
    </submittedName>
</protein>
<accession>A0ABQ6CQH0</accession>
<reference evidence="3" key="1">
    <citation type="journal article" date="2019" name="Int. J. Syst. Evol. Microbiol.">
        <title>The Global Catalogue of Microorganisms (GCM) 10K type strain sequencing project: providing services to taxonomists for standard genome sequencing and annotation.</title>
        <authorList>
            <consortium name="The Broad Institute Genomics Platform"/>
            <consortium name="The Broad Institute Genome Sequencing Center for Infectious Disease"/>
            <person name="Wu L."/>
            <person name="Ma J."/>
        </authorList>
    </citation>
    <scope>NUCLEOTIDE SEQUENCE [LARGE SCALE GENOMIC DNA]</scope>
    <source>
        <strain evidence="3">NBRC 101365</strain>
    </source>
</reference>
<dbReference type="Proteomes" id="UP001156882">
    <property type="component" value="Unassembled WGS sequence"/>
</dbReference>